<accession>A0AAV5SCC3</accession>
<name>A0AAV5SCC3_MAUHU</name>
<dbReference type="PANTHER" id="PTHR33558">
    <property type="entry name" value="GLUTAREDOXIN-LIKE PROTEIN C5ORF63 HOMOLOG"/>
    <property type="match status" value="1"/>
</dbReference>
<dbReference type="Proteomes" id="UP001377567">
    <property type="component" value="Unassembled WGS sequence"/>
</dbReference>
<keyword evidence="3" id="KW-1185">Reference proteome</keyword>
<evidence type="ECO:0000313" key="3">
    <source>
        <dbReference type="Proteomes" id="UP001377567"/>
    </source>
</evidence>
<dbReference type="AlphaFoldDB" id="A0AAV5SCC3"/>
<dbReference type="InterPro" id="IPR036249">
    <property type="entry name" value="Thioredoxin-like_sf"/>
</dbReference>
<evidence type="ECO:0000256" key="1">
    <source>
        <dbReference type="RuleBase" id="RU363082"/>
    </source>
</evidence>
<dbReference type="Pfam" id="PF05768">
    <property type="entry name" value="Glrx-like"/>
    <property type="match status" value="1"/>
</dbReference>
<comment type="similarity">
    <text evidence="1">Belongs to the glutaredoxin family.</text>
</comment>
<dbReference type="InterPro" id="IPR008554">
    <property type="entry name" value="Glutaredoxin-like"/>
</dbReference>
<keyword evidence="1" id="KW-0249">Electron transport</keyword>
<dbReference type="InterPro" id="IPR052565">
    <property type="entry name" value="Glutaredoxin-like_YDR286C"/>
</dbReference>
<sequence>MLRVRPVTFARAIHSGRILYNYNQLKLTLFSKPNCGLCEEAKEILVDTLELPVFKGEKLQEKLNEVNINKDAKWWKEYCFDIPVLHIEKEGEPESLVKIMHFFKEDELTEAIKKFK</sequence>
<gene>
    <name evidence="2" type="ORF">DAKH74_056160</name>
</gene>
<keyword evidence="1" id="KW-0813">Transport</keyword>
<reference evidence="2 3" key="1">
    <citation type="journal article" date="2023" name="Elife">
        <title>Identification of key yeast species and microbe-microbe interactions impacting larval growth of Drosophila in the wild.</title>
        <authorList>
            <person name="Mure A."/>
            <person name="Sugiura Y."/>
            <person name="Maeda R."/>
            <person name="Honda K."/>
            <person name="Sakurai N."/>
            <person name="Takahashi Y."/>
            <person name="Watada M."/>
            <person name="Katoh T."/>
            <person name="Gotoh A."/>
            <person name="Gotoh Y."/>
            <person name="Taniguchi I."/>
            <person name="Nakamura K."/>
            <person name="Hayashi T."/>
            <person name="Katayama T."/>
            <person name="Uemura T."/>
            <person name="Hattori Y."/>
        </authorList>
    </citation>
    <scope>NUCLEOTIDE SEQUENCE [LARGE SCALE GENOMIC DNA]</scope>
    <source>
        <strain evidence="2 3">KH-74</strain>
    </source>
</reference>
<dbReference type="EMBL" id="BTGD01000025">
    <property type="protein sequence ID" value="GMM58999.1"/>
    <property type="molecule type" value="Genomic_DNA"/>
</dbReference>
<protein>
    <recommendedName>
        <fullName evidence="1">Glutaredoxin-like protein</fullName>
    </recommendedName>
</protein>
<proteinExistence type="inferred from homology"/>
<comment type="caution">
    <text evidence="2">The sequence shown here is derived from an EMBL/GenBank/DDBJ whole genome shotgun (WGS) entry which is preliminary data.</text>
</comment>
<dbReference type="PANTHER" id="PTHR33558:SF1">
    <property type="entry name" value="GLUTAREDOXIN-LIKE PROTEIN C5ORF63 HOMOLOG"/>
    <property type="match status" value="1"/>
</dbReference>
<evidence type="ECO:0000313" key="2">
    <source>
        <dbReference type="EMBL" id="GMM58999.1"/>
    </source>
</evidence>
<organism evidence="2 3">
    <name type="scientific">Maudiozyma humilis</name>
    <name type="common">Sour dough yeast</name>
    <name type="synonym">Kazachstania humilis</name>
    <dbReference type="NCBI Taxonomy" id="51915"/>
    <lineage>
        <taxon>Eukaryota</taxon>
        <taxon>Fungi</taxon>
        <taxon>Dikarya</taxon>
        <taxon>Ascomycota</taxon>
        <taxon>Saccharomycotina</taxon>
        <taxon>Saccharomycetes</taxon>
        <taxon>Saccharomycetales</taxon>
        <taxon>Saccharomycetaceae</taxon>
        <taxon>Maudiozyma</taxon>
    </lineage>
</organism>
<dbReference type="SUPFAM" id="SSF52833">
    <property type="entry name" value="Thioredoxin-like"/>
    <property type="match status" value="1"/>
</dbReference>
<dbReference type="Gene3D" id="3.40.30.10">
    <property type="entry name" value="Glutaredoxin"/>
    <property type="match status" value="1"/>
</dbReference>